<keyword evidence="2" id="KW-1185">Reference proteome</keyword>
<name>A0A4Q7ZCW3_9ACTN</name>
<dbReference type="OrthoDB" id="2604865at2"/>
<comment type="caution">
    <text evidence="1">The sequence shown here is derived from an EMBL/GenBank/DDBJ whole genome shotgun (WGS) entry which is preliminary data.</text>
</comment>
<reference evidence="1 2" key="1">
    <citation type="submission" date="2019-02" db="EMBL/GenBank/DDBJ databases">
        <title>Sequencing the genomes of 1000 actinobacteria strains.</title>
        <authorList>
            <person name="Klenk H.-P."/>
        </authorList>
    </citation>
    <scope>NUCLEOTIDE SEQUENCE [LARGE SCALE GENOMIC DNA]</scope>
    <source>
        <strain evidence="1 2">DSM 45162</strain>
    </source>
</reference>
<dbReference type="Pfam" id="PF13376">
    <property type="entry name" value="OmdA"/>
    <property type="match status" value="1"/>
</dbReference>
<dbReference type="RefSeq" id="WP_130507714.1">
    <property type="nucleotide sequence ID" value="NZ_SHKY01000001.1"/>
</dbReference>
<dbReference type="InterPro" id="IPR037079">
    <property type="entry name" value="AF2212/PG0164-like_sf"/>
</dbReference>
<gene>
    <name evidence="1" type="ORF">EV385_0194</name>
</gene>
<dbReference type="EMBL" id="SHKY01000001">
    <property type="protein sequence ID" value="RZU48478.1"/>
    <property type="molecule type" value="Genomic_DNA"/>
</dbReference>
<dbReference type="Gene3D" id="2.40.30.100">
    <property type="entry name" value="AF2212/PG0164-like"/>
    <property type="match status" value="1"/>
</dbReference>
<proteinExistence type="predicted"/>
<dbReference type="Proteomes" id="UP000292564">
    <property type="component" value="Unassembled WGS sequence"/>
</dbReference>
<protein>
    <submittedName>
        <fullName evidence="1">Uncharacterized protein DUF1905</fullName>
    </submittedName>
</protein>
<organism evidence="1 2">
    <name type="scientific">Krasilnikovia cinnamomea</name>
    <dbReference type="NCBI Taxonomy" id="349313"/>
    <lineage>
        <taxon>Bacteria</taxon>
        <taxon>Bacillati</taxon>
        <taxon>Actinomycetota</taxon>
        <taxon>Actinomycetes</taxon>
        <taxon>Micromonosporales</taxon>
        <taxon>Micromonosporaceae</taxon>
        <taxon>Krasilnikovia</taxon>
    </lineage>
</organism>
<dbReference type="InterPro" id="IPR015018">
    <property type="entry name" value="DUF1905"/>
</dbReference>
<accession>A0A4Q7ZCW3</accession>
<dbReference type="Pfam" id="PF08922">
    <property type="entry name" value="DUF1905"/>
    <property type="match status" value="1"/>
</dbReference>
<dbReference type="AlphaFoldDB" id="A0A4Q7ZCW3"/>
<dbReference type="SUPFAM" id="SSF141694">
    <property type="entry name" value="AF2212/PG0164-like"/>
    <property type="match status" value="1"/>
</dbReference>
<evidence type="ECO:0000313" key="1">
    <source>
        <dbReference type="EMBL" id="RZU48478.1"/>
    </source>
</evidence>
<sequence length="152" mass="16185">MNQSGQQFAAELEAGRGGGAFVMLPEHVRSALGGGSRMRVTGTLNGVEFASSTMGMGGGKVCLGLHKATREAAGVAIGDVVEVTVERDDRPRVLTVPDDLATALAGDEAAAAAFERLSFSHRREYVEWITEAKRAETRARRVAQTLERLRTG</sequence>
<evidence type="ECO:0000313" key="2">
    <source>
        <dbReference type="Proteomes" id="UP000292564"/>
    </source>
</evidence>